<evidence type="ECO:0000313" key="2">
    <source>
        <dbReference type="EMBL" id="TEB23255.1"/>
    </source>
</evidence>
<dbReference type="Pfam" id="PF12937">
    <property type="entry name" value="F-box-like"/>
    <property type="match status" value="1"/>
</dbReference>
<accession>A0A4Y7SN36</accession>
<proteinExistence type="predicted"/>
<keyword evidence="3" id="KW-1185">Reference proteome</keyword>
<reference evidence="2 3" key="1">
    <citation type="journal article" date="2019" name="Nat. Ecol. Evol.">
        <title>Megaphylogeny resolves global patterns of mushroom evolution.</title>
        <authorList>
            <person name="Varga T."/>
            <person name="Krizsan K."/>
            <person name="Foldi C."/>
            <person name="Dima B."/>
            <person name="Sanchez-Garcia M."/>
            <person name="Sanchez-Ramirez S."/>
            <person name="Szollosi G.J."/>
            <person name="Szarkandi J.G."/>
            <person name="Papp V."/>
            <person name="Albert L."/>
            <person name="Andreopoulos W."/>
            <person name="Angelini C."/>
            <person name="Antonin V."/>
            <person name="Barry K.W."/>
            <person name="Bougher N.L."/>
            <person name="Buchanan P."/>
            <person name="Buyck B."/>
            <person name="Bense V."/>
            <person name="Catcheside P."/>
            <person name="Chovatia M."/>
            <person name="Cooper J."/>
            <person name="Damon W."/>
            <person name="Desjardin D."/>
            <person name="Finy P."/>
            <person name="Geml J."/>
            <person name="Haridas S."/>
            <person name="Hughes K."/>
            <person name="Justo A."/>
            <person name="Karasinski D."/>
            <person name="Kautmanova I."/>
            <person name="Kiss B."/>
            <person name="Kocsube S."/>
            <person name="Kotiranta H."/>
            <person name="LaButti K.M."/>
            <person name="Lechner B.E."/>
            <person name="Liimatainen K."/>
            <person name="Lipzen A."/>
            <person name="Lukacs Z."/>
            <person name="Mihaltcheva S."/>
            <person name="Morgado L.N."/>
            <person name="Niskanen T."/>
            <person name="Noordeloos M.E."/>
            <person name="Ohm R.A."/>
            <person name="Ortiz-Santana B."/>
            <person name="Ovrebo C."/>
            <person name="Racz N."/>
            <person name="Riley R."/>
            <person name="Savchenko A."/>
            <person name="Shiryaev A."/>
            <person name="Soop K."/>
            <person name="Spirin V."/>
            <person name="Szebenyi C."/>
            <person name="Tomsovsky M."/>
            <person name="Tulloss R.E."/>
            <person name="Uehling J."/>
            <person name="Grigoriev I.V."/>
            <person name="Vagvolgyi C."/>
            <person name="Papp T."/>
            <person name="Martin F.M."/>
            <person name="Miettinen O."/>
            <person name="Hibbett D.S."/>
            <person name="Nagy L.G."/>
        </authorList>
    </citation>
    <scope>NUCLEOTIDE SEQUENCE [LARGE SCALE GENOMIC DNA]</scope>
    <source>
        <strain evidence="2 3">FP101781</strain>
    </source>
</reference>
<dbReference type="Gene3D" id="3.80.10.10">
    <property type="entry name" value="Ribonuclease Inhibitor"/>
    <property type="match status" value="1"/>
</dbReference>
<evidence type="ECO:0000313" key="3">
    <source>
        <dbReference type="Proteomes" id="UP000298030"/>
    </source>
</evidence>
<dbReference type="STRING" id="71717.A0A4Y7SN36"/>
<sequence length="523" mass="58599">MSEAILPGIGYPFKEAPELLLLQPVEGAQKPPGSNSRSVAHPDRLPVEILCKIFESCVDQVSNGESETERVSWMKITHVSRYWREVALDHASLWSNISFIHPELAKVMLIRSRNSPLIIRFRRSESEEEPRPVLDLALSQASRLKVIEVMPGPGTPSDLEFAWVLRTIGTTAPILEKLTMWNHVRVANRYSFPKALLAGFVPALRRIEFREMDIPWGDITVCWPTRLTHFTLSFCRCGSLADIFRAMSKMASLELVHFNRCLPELSQSTIWSTSIELPQLSSLVLTDSPITLAAFFSGLKLPRIALISLSFTDASQSEVGSCLTQVKESMELVGLKGRSPAITSLGMGHIRRRREFLIDVEWCNATDIFFEPASHGDQVDITSLSSTRLSPRLELSFASGSQDVPLDRLLTLIDDAFSLTRLTTVHLAAADKKLISNECEQLFRTFARCPVLQDIHFTETPIKHFLTVLGDSEVDSSVDPGYRTPAREVFLFPALARLSFLPPRLENGRLVSEAAFSWPRQSV</sequence>
<dbReference type="InterPro" id="IPR032675">
    <property type="entry name" value="LRR_dom_sf"/>
</dbReference>
<dbReference type="InterPro" id="IPR001810">
    <property type="entry name" value="F-box_dom"/>
</dbReference>
<protein>
    <recommendedName>
        <fullName evidence="1">F-box domain-containing protein</fullName>
    </recommendedName>
</protein>
<dbReference type="Proteomes" id="UP000298030">
    <property type="component" value="Unassembled WGS sequence"/>
</dbReference>
<comment type="caution">
    <text evidence="2">The sequence shown here is derived from an EMBL/GenBank/DDBJ whole genome shotgun (WGS) entry which is preliminary data.</text>
</comment>
<evidence type="ECO:0000259" key="1">
    <source>
        <dbReference type="Pfam" id="PF12937"/>
    </source>
</evidence>
<dbReference type="EMBL" id="QPFP01000080">
    <property type="protein sequence ID" value="TEB23255.1"/>
    <property type="molecule type" value="Genomic_DNA"/>
</dbReference>
<dbReference type="OrthoDB" id="3224080at2759"/>
<feature type="domain" description="F-box" evidence="1">
    <location>
        <begin position="43"/>
        <end position="99"/>
    </location>
</feature>
<gene>
    <name evidence="2" type="ORF">FA13DRAFT_1452893</name>
</gene>
<organism evidence="2 3">
    <name type="scientific">Coprinellus micaceus</name>
    <name type="common">Glistening ink-cap mushroom</name>
    <name type="synonym">Coprinus micaceus</name>
    <dbReference type="NCBI Taxonomy" id="71717"/>
    <lineage>
        <taxon>Eukaryota</taxon>
        <taxon>Fungi</taxon>
        <taxon>Dikarya</taxon>
        <taxon>Basidiomycota</taxon>
        <taxon>Agaricomycotina</taxon>
        <taxon>Agaricomycetes</taxon>
        <taxon>Agaricomycetidae</taxon>
        <taxon>Agaricales</taxon>
        <taxon>Agaricineae</taxon>
        <taxon>Psathyrellaceae</taxon>
        <taxon>Coprinellus</taxon>
    </lineage>
</organism>
<dbReference type="SUPFAM" id="SSF52047">
    <property type="entry name" value="RNI-like"/>
    <property type="match status" value="1"/>
</dbReference>
<dbReference type="AlphaFoldDB" id="A0A4Y7SN36"/>
<name>A0A4Y7SN36_COPMI</name>